<reference evidence="2" key="1">
    <citation type="submission" date="2019-09" db="EMBL/GenBank/DDBJ databases">
        <title>Characterisation of the sponge microbiome using genome-centric metagenomics.</title>
        <authorList>
            <person name="Engelberts J.P."/>
            <person name="Robbins S.J."/>
            <person name="De Goeij J.M."/>
            <person name="Aranda M."/>
            <person name="Bell S.C."/>
            <person name="Webster N.S."/>
        </authorList>
    </citation>
    <scope>NUCLEOTIDE SEQUENCE</scope>
    <source>
        <strain evidence="2">SB0664_bin_27</strain>
    </source>
</reference>
<keyword evidence="2" id="KW-0378">Hydrolase</keyword>
<dbReference type="GO" id="GO:0046872">
    <property type="term" value="F:metal ion binding"/>
    <property type="evidence" value="ECO:0007669"/>
    <property type="project" value="UniProtKB-KW"/>
</dbReference>
<dbReference type="InterPro" id="IPR036705">
    <property type="entry name" value="Ribosyl_crysJ1_sf"/>
</dbReference>
<dbReference type="GO" id="GO:0016787">
    <property type="term" value="F:hydrolase activity"/>
    <property type="evidence" value="ECO:0007669"/>
    <property type="project" value="UniProtKB-KW"/>
</dbReference>
<dbReference type="EMBL" id="VXRG01000185">
    <property type="protein sequence ID" value="MXY96089.1"/>
    <property type="molecule type" value="Genomic_DNA"/>
</dbReference>
<gene>
    <name evidence="2" type="ORF">F4Y42_21825</name>
</gene>
<dbReference type="Gene3D" id="2.60.120.260">
    <property type="entry name" value="Galactose-binding domain-like"/>
    <property type="match status" value="1"/>
</dbReference>
<sequence>MSIPSDYTERVYAGVLGKLIGVYLGRPFEGWTYEMLNDQFGEINYYVHEHLDVPLIVTDDDISGTFTFLRALPDYGNSRAITAAQIGQSWLNYIIEERTILWWGGMGNSTEHTAYLRLKEGTPAPESGSMALNGQVVAEQIGAQIFIDGWAMVAPGDPELAAELARRAASVSHDGVAIHGAQVLAAMEAQAFVESDIQALIDTGLSVIPENSLIRAMISQIREWHARHGDDWRATREEIAANFGYDKYGGNCHMVPNHALIIHALLHGDDSFQKSLMIVNTSGWDTDCNSGNVGCLLGIKNGLEGLEDGPDFRGPLSDRLYLPTADGGRAVTDAVTESLHVASIGRAMSQAPVHPPKDGARYHFELPGSVQGFMADESVDSRGTLTLENTGGHSRSGDRSLALKFDGVATGRPARAATHTFIPSKETAVYFEQRGYGLLASPSIYPGQTVSAAIEADAGNERAVDVNLYLRRYRSQDDELTIECGPSQRVEPGGSHTFSWTVGGEGNEPIAEIGVAVQSDERTQGTIYLDYLTWEGEPDVTFKRPDAPLDRRRLGESIPQMWRRAWVNGVDIYDFWWPESFRLVQNRGRGILSTGTREWRAYEVKSEITLHLCHAAGIAARVQGMRRYYALLLSRSEEGRGVARIVRALDGDTVLAEADFPWDYGERHTFALRVEGDRLVGCIDNLEEPLFDVSDGMLEGGGIALVVEEGRVMSDEVTVNPT</sequence>
<dbReference type="Gene3D" id="2.60.120.560">
    <property type="entry name" value="Exo-inulinase, domain 1"/>
    <property type="match status" value="1"/>
</dbReference>
<evidence type="ECO:0000256" key="1">
    <source>
        <dbReference type="PIRSR" id="PIRSR605502-1"/>
    </source>
</evidence>
<dbReference type="Pfam" id="PF03747">
    <property type="entry name" value="ADP_ribosyl_GH"/>
    <property type="match status" value="1"/>
</dbReference>
<proteinExistence type="predicted"/>
<protein>
    <submittedName>
        <fullName evidence="2">ADP-ribosylglycohydrolase family protein</fullName>
    </submittedName>
</protein>
<feature type="binding site" evidence="1">
    <location>
        <position position="285"/>
    </location>
    <ligand>
        <name>Mg(2+)</name>
        <dbReference type="ChEBI" id="CHEBI:18420"/>
        <label>1</label>
    </ligand>
</feature>
<feature type="binding site" evidence="1">
    <location>
        <position position="61"/>
    </location>
    <ligand>
        <name>Mg(2+)</name>
        <dbReference type="ChEBI" id="CHEBI:18420"/>
        <label>1</label>
    </ligand>
</feature>
<name>A0A6B0Z1F2_9CHLR</name>
<comment type="caution">
    <text evidence="2">The sequence shown here is derived from an EMBL/GenBank/DDBJ whole genome shotgun (WGS) entry which is preliminary data.</text>
</comment>
<keyword evidence="1" id="KW-0479">Metal-binding</keyword>
<dbReference type="Gene3D" id="1.10.4080.10">
    <property type="entry name" value="ADP-ribosylation/Crystallin J1"/>
    <property type="match status" value="1"/>
</dbReference>
<accession>A0A6B0Z1F2</accession>
<comment type="cofactor">
    <cofactor evidence="1">
        <name>Mg(2+)</name>
        <dbReference type="ChEBI" id="CHEBI:18420"/>
    </cofactor>
    <text evidence="1">Binds 2 magnesium ions per subunit.</text>
</comment>
<organism evidence="2">
    <name type="scientific">Caldilineaceae bacterium SB0664_bin_27</name>
    <dbReference type="NCBI Taxonomy" id="2605260"/>
    <lineage>
        <taxon>Bacteria</taxon>
        <taxon>Bacillati</taxon>
        <taxon>Chloroflexota</taxon>
        <taxon>Caldilineae</taxon>
        <taxon>Caldilineales</taxon>
        <taxon>Caldilineaceae</taxon>
    </lineage>
</organism>
<keyword evidence="1" id="KW-0460">Magnesium</keyword>
<evidence type="ECO:0000313" key="2">
    <source>
        <dbReference type="EMBL" id="MXY96089.1"/>
    </source>
</evidence>
<feature type="binding site" evidence="1">
    <location>
        <position position="60"/>
    </location>
    <ligand>
        <name>Mg(2+)</name>
        <dbReference type="ChEBI" id="CHEBI:18420"/>
        <label>1</label>
    </ligand>
</feature>
<dbReference type="SUPFAM" id="SSF101478">
    <property type="entry name" value="ADP-ribosylglycohydrolase"/>
    <property type="match status" value="1"/>
</dbReference>
<feature type="binding site" evidence="1">
    <location>
        <position position="287"/>
    </location>
    <ligand>
        <name>Mg(2+)</name>
        <dbReference type="ChEBI" id="CHEBI:18420"/>
        <label>1</label>
    </ligand>
</feature>
<dbReference type="AlphaFoldDB" id="A0A6B0Z1F2"/>
<dbReference type="InterPro" id="IPR005502">
    <property type="entry name" value="Ribosyl_crysJ1"/>
</dbReference>